<feature type="transmembrane region" description="Helical" evidence="11">
    <location>
        <begin position="340"/>
        <end position="361"/>
    </location>
</feature>
<evidence type="ECO:0000256" key="11">
    <source>
        <dbReference type="HAMAP-Rule" id="MF_01522"/>
    </source>
</evidence>
<evidence type="ECO:0000256" key="3">
    <source>
        <dbReference type="ARBA" id="ARBA00022475"/>
    </source>
</evidence>
<dbReference type="AlphaFoldDB" id="A0A1A9HXZ1"/>
<comment type="catalytic activity">
    <reaction evidence="11">
        <text>K(+)(in) + H(+)(in) = K(+)(out) + H(+)(out)</text>
        <dbReference type="Rhea" id="RHEA:28490"/>
        <dbReference type="ChEBI" id="CHEBI:15378"/>
        <dbReference type="ChEBI" id="CHEBI:29103"/>
    </reaction>
</comment>
<keyword evidence="7 11" id="KW-0630">Potassium</keyword>
<dbReference type="Pfam" id="PF22776">
    <property type="entry name" value="K_trans_C"/>
    <property type="match status" value="1"/>
</dbReference>
<organism evidence="14 15">
    <name type="scientific">Niabella ginsenosidivorans</name>
    <dbReference type="NCBI Taxonomy" id="1176587"/>
    <lineage>
        <taxon>Bacteria</taxon>
        <taxon>Pseudomonadati</taxon>
        <taxon>Bacteroidota</taxon>
        <taxon>Chitinophagia</taxon>
        <taxon>Chitinophagales</taxon>
        <taxon>Chitinophagaceae</taxon>
        <taxon>Niabella</taxon>
    </lineage>
</organism>
<evidence type="ECO:0000313" key="14">
    <source>
        <dbReference type="EMBL" id="ANH79935.1"/>
    </source>
</evidence>
<evidence type="ECO:0000256" key="6">
    <source>
        <dbReference type="ARBA" id="ARBA00022847"/>
    </source>
</evidence>
<proteinExistence type="inferred from homology"/>
<protein>
    <recommendedName>
        <fullName evidence="11">Probable potassium transport system protein Kup</fullName>
    </recommendedName>
</protein>
<dbReference type="GO" id="GO:0005886">
    <property type="term" value="C:plasma membrane"/>
    <property type="evidence" value="ECO:0007669"/>
    <property type="project" value="UniProtKB-SubCell"/>
</dbReference>
<dbReference type="RefSeq" id="WP_067751418.1">
    <property type="nucleotide sequence ID" value="NZ_CP015772.1"/>
</dbReference>
<feature type="transmembrane region" description="Helical" evidence="11">
    <location>
        <begin position="367"/>
        <end position="387"/>
    </location>
</feature>
<comment type="caution">
    <text evidence="11">Lacks conserved residue(s) required for the propagation of feature annotation.</text>
</comment>
<dbReference type="InterPro" id="IPR003855">
    <property type="entry name" value="K+_transporter"/>
</dbReference>
<dbReference type="KEGG" id="nia:A8C56_02135"/>
<feature type="domain" description="K+ potassium transporter integral membrane" evidence="12">
    <location>
        <begin position="14"/>
        <end position="455"/>
    </location>
</feature>
<dbReference type="InterPro" id="IPR053952">
    <property type="entry name" value="K_trans_C"/>
</dbReference>
<evidence type="ECO:0000259" key="12">
    <source>
        <dbReference type="Pfam" id="PF02705"/>
    </source>
</evidence>
<feature type="transmembrane region" description="Helical" evidence="11">
    <location>
        <begin position="241"/>
        <end position="261"/>
    </location>
</feature>
<comment type="function">
    <text evidence="11">Transport of potassium into the cell. Likely operates as a K(+):H(+) symporter.</text>
</comment>
<keyword evidence="10 11" id="KW-0472">Membrane</keyword>
<keyword evidence="4 11" id="KW-0633">Potassium transport</keyword>
<evidence type="ECO:0000256" key="4">
    <source>
        <dbReference type="ARBA" id="ARBA00022538"/>
    </source>
</evidence>
<dbReference type="PANTHER" id="PTHR30540">
    <property type="entry name" value="OSMOTIC STRESS POTASSIUM TRANSPORTER"/>
    <property type="match status" value="1"/>
</dbReference>
<keyword evidence="3 11" id="KW-1003">Cell membrane</keyword>
<dbReference type="InterPro" id="IPR023051">
    <property type="entry name" value="Kup"/>
</dbReference>
<evidence type="ECO:0000256" key="9">
    <source>
        <dbReference type="ARBA" id="ARBA00023065"/>
    </source>
</evidence>
<evidence type="ECO:0000256" key="8">
    <source>
        <dbReference type="ARBA" id="ARBA00022989"/>
    </source>
</evidence>
<name>A0A1A9HXZ1_9BACT</name>
<feature type="domain" description="K+ potassium transporter C-terminal" evidence="13">
    <location>
        <begin position="479"/>
        <end position="635"/>
    </location>
</feature>
<dbReference type="Proteomes" id="UP000077667">
    <property type="component" value="Chromosome"/>
</dbReference>
<accession>A0A1A9HXZ1</accession>
<feature type="transmembrane region" description="Helical" evidence="11">
    <location>
        <begin position="46"/>
        <end position="72"/>
    </location>
</feature>
<comment type="subcellular location">
    <subcellularLocation>
        <location evidence="11">Cell membrane</location>
        <topology evidence="11">Multi-pass membrane protein</topology>
    </subcellularLocation>
    <subcellularLocation>
        <location evidence="1">Membrane</location>
        <topology evidence="1">Multi-pass membrane protein</topology>
    </subcellularLocation>
</comment>
<keyword evidence="5 11" id="KW-0812">Transmembrane</keyword>
<evidence type="ECO:0000256" key="2">
    <source>
        <dbReference type="ARBA" id="ARBA00022448"/>
    </source>
</evidence>
<evidence type="ECO:0000259" key="13">
    <source>
        <dbReference type="Pfam" id="PF22776"/>
    </source>
</evidence>
<keyword evidence="9 11" id="KW-0406">Ion transport</keyword>
<evidence type="ECO:0000256" key="7">
    <source>
        <dbReference type="ARBA" id="ARBA00022958"/>
    </source>
</evidence>
<dbReference type="HAMAP" id="MF_01522">
    <property type="entry name" value="Kup"/>
    <property type="match status" value="1"/>
</dbReference>
<dbReference type="GO" id="GO:0015079">
    <property type="term" value="F:potassium ion transmembrane transporter activity"/>
    <property type="evidence" value="ECO:0007669"/>
    <property type="project" value="UniProtKB-UniRule"/>
</dbReference>
<evidence type="ECO:0000256" key="5">
    <source>
        <dbReference type="ARBA" id="ARBA00022692"/>
    </source>
</evidence>
<evidence type="ECO:0000256" key="1">
    <source>
        <dbReference type="ARBA" id="ARBA00004141"/>
    </source>
</evidence>
<sequence length="659" mass="74413">MKISTNKVTAAGLLVALGIIYGDIGTSPLYVFNEIIGNREIDELLIIGSLSCIIWTLTLQTTIKYVVLILRADNRGEGGTFALYALVRRRRKWLVIPAMIGGAAMIADGMITPPMTVTSAVEGLSILPSLRHIAPDTIVIIVLIILCLFFFLQQFGTASIGRIFGPVMFLWFTMLAVFGLLHISDDFSIFRALSPHYAIEFLIKYPHGFWLLGAVFLCTTGAEALYSDLGHCGRGNIRISWVYVKICLLLSYFGQGAYLLAHHEGLTVTETVRKTLGINAFYNLMPDWFIVPGVIIATTAAIIASQAMISGAFTLISEAMRLNLWPKVKIRYPSEEKGQLFIPAVNTLMFIGCIGVVLYFQQSSRMGAAYGLAIIVTMLMTTILYANYLVLKRIKPIKVYIFVIGFAVIEIAYLIALLAKFVHGGYITVMIGGLMFIVMYVWYRARKIKNRYVEFVRMEHYIPKMQELSADRSIAKYATHLIYLTSADNPKEIEHKIIYSILNKKPKRADIYWFVHVDTLDDPYTAEYKVEHIIPNDIIRIDFRLGFRIQPRISIMFKKVVEDLVVNNEVNIISRYESLASSNTVGDFQFMVMEKYLSPDNDLPFLEKIIMKLHFMIKQISLSEEKGFGLDLSNVTVEKFPLIVAPVTSVKLRRIEDPS</sequence>
<gene>
    <name evidence="11" type="primary">kup</name>
    <name evidence="14" type="ORF">A8C56_02135</name>
</gene>
<keyword evidence="8 11" id="KW-1133">Transmembrane helix</keyword>
<dbReference type="PANTHER" id="PTHR30540:SF83">
    <property type="entry name" value="K+ POTASSIUM TRANSPORTER"/>
    <property type="match status" value="1"/>
</dbReference>
<reference evidence="14 15" key="1">
    <citation type="submission" date="2016-05" db="EMBL/GenBank/DDBJ databases">
        <title>Niabella ginsenosidivorans BS26 whole genome sequencing.</title>
        <authorList>
            <person name="Im W.T."/>
            <person name="Siddiqi M.Z."/>
        </authorList>
    </citation>
    <scope>NUCLEOTIDE SEQUENCE [LARGE SCALE GENOMIC DNA]</scope>
    <source>
        <strain evidence="14 15">BS26</strain>
    </source>
</reference>
<feature type="transmembrane region" description="Helical" evidence="11">
    <location>
        <begin position="289"/>
        <end position="319"/>
    </location>
</feature>
<evidence type="ECO:0000256" key="10">
    <source>
        <dbReference type="ARBA" id="ARBA00023136"/>
    </source>
</evidence>
<keyword evidence="2 11" id="KW-0813">Transport</keyword>
<dbReference type="GO" id="GO:0015293">
    <property type="term" value="F:symporter activity"/>
    <property type="evidence" value="ECO:0007669"/>
    <property type="project" value="UniProtKB-UniRule"/>
</dbReference>
<feature type="transmembrane region" description="Helical" evidence="11">
    <location>
        <begin position="399"/>
        <end position="419"/>
    </location>
</feature>
<keyword evidence="6 11" id="KW-0769">Symport</keyword>
<feature type="transmembrane region" description="Helical" evidence="11">
    <location>
        <begin position="93"/>
        <end position="112"/>
    </location>
</feature>
<dbReference type="Pfam" id="PF02705">
    <property type="entry name" value="K_trans"/>
    <property type="match status" value="1"/>
</dbReference>
<keyword evidence="15" id="KW-1185">Reference proteome</keyword>
<dbReference type="EMBL" id="CP015772">
    <property type="protein sequence ID" value="ANH79935.1"/>
    <property type="molecule type" value="Genomic_DNA"/>
</dbReference>
<feature type="transmembrane region" description="Helical" evidence="11">
    <location>
        <begin position="425"/>
        <end position="443"/>
    </location>
</feature>
<evidence type="ECO:0000313" key="15">
    <source>
        <dbReference type="Proteomes" id="UP000077667"/>
    </source>
</evidence>
<feature type="transmembrane region" description="Helical" evidence="11">
    <location>
        <begin position="132"/>
        <end position="151"/>
    </location>
</feature>
<dbReference type="InterPro" id="IPR053951">
    <property type="entry name" value="K_trans_N"/>
</dbReference>
<dbReference type="OrthoDB" id="9805577at2"/>
<dbReference type="STRING" id="1176587.A8C56_02135"/>
<feature type="transmembrane region" description="Helical" evidence="11">
    <location>
        <begin position="163"/>
        <end position="183"/>
    </location>
</feature>
<comment type="similarity">
    <text evidence="11">Belongs to the HAK/KUP transporter (TC 2.A.72) family.</text>
</comment>